<evidence type="ECO:0000313" key="4">
    <source>
        <dbReference type="Proteomes" id="UP000324781"/>
    </source>
</evidence>
<keyword evidence="1" id="KW-0472">Membrane</keyword>
<dbReference type="InterPro" id="IPR006976">
    <property type="entry name" value="VanZ-like"/>
</dbReference>
<evidence type="ECO:0000313" key="3">
    <source>
        <dbReference type="EMBL" id="SHJ39537.1"/>
    </source>
</evidence>
<dbReference type="OrthoDB" id="291892at2"/>
<dbReference type="Proteomes" id="UP000324781">
    <property type="component" value="Unassembled WGS sequence"/>
</dbReference>
<name>A0A1M6IYU2_9FIRM</name>
<keyword evidence="4" id="KW-1185">Reference proteome</keyword>
<evidence type="ECO:0000256" key="1">
    <source>
        <dbReference type="SAM" id="Phobius"/>
    </source>
</evidence>
<dbReference type="EMBL" id="FQZP01000049">
    <property type="protein sequence ID" value="SHJ39537.1"/>
    <property type="molecule type" value="Genomic_DNA"/>
</dbReference>
<gene>
    <name evidence="3" type="ORF">SAMN05444373_104910</name>
</gene>
<dbReference type="RefSeq" id="WP_149679361.1">
    <property type="nucleotide sequence ID" value="NZ_FQZP01000049.1"/>
</dbReference>
<feature type="domain" description="VanZ-like" evidence="2">
    <location>
        <begin position="19"/>
        <end position="152"/>
    </location>
</feature>
<dbReference type="AlphaFoldDB" id="A0A1M6IYU2"/>
<keyword evidence="1" id="KW-1133">Transmembrane helix</keyword>
<feature type="transmembrane region" description="Helical" evidence="1">
    <location>
        <begin position="137"/>
        <end position="156"/>
    </location>
</feature>
<sequence>MAAGKNKNIIRILVSIALWLSSFSIIILFTSYSGEESSRMSMAVAHFIRDLIARHFYVNPGDEFWDITLHAMVRKLAHYTEFFYHGMTTGFLMVTLLRKRWAAFSASAAICLATAVLDEFRQRFIPGRGPQWSDVLLDATGALTGLLVFFLVYAVCSRIRSLKRRIRELENSVSK</sequence>
<dbReference type="NCBIfam" id="NF037970">
    <property type="entry name" value="vanZ_1"/>
    <property type="match status" value="1"/>
</dbReference>
<reference evidence="3 4" key="1">
    <citation type="submission" date="2016-11" db="EMBL/GenBank/DDBJ databases">
        <authorList>
            <person name="Varghese N."/>
            <person name="Submissions S."/>
        </authorList>
    </citation>
    <scope>NUCLEOTIDE SEQUENCE [LARGE SCALE GENOMIC DNA]</scope>
    <source>
        <strain evidence="3 4">DSM 19027</strain>
    </source>
</reference>
<proteinExistence type="predicted"/>
<accession>A0A1M6IYU2</accession>
<feature type="transmembrane region" description="Helical" evidence="1">
    <location>
        <begin position="12"/>
        <end position="32"/>
    </location>
</feature>
<dbReference type="Pfam" id="PF04892">
    <property type="entry name" value="VanZ"/>
    <property type="match status" value="1"/>
</dbReference>
<evidence type="ECO:0000259" key="2">
    <source>
        <dbReference type="Pfam" id="PF04892"/>
    </source>
</evidence>
<keyword evidence="1" id="KW-0812">Transmembrane</keyword>
<protein>
    <submittedName>
        <fullName evidence="3">VanZ like family protein</fullName>
    </submittedName>
</protein>
<feature type="transmembrane region" description="Helical" evidence="1">
    <location>
        <begin position="101"/>
        <end position="117"/>
    </location>
</feature>
<organism evidence="3 4">
    <name type="scientific">Thermoclostridium caenicola</name>
    <dbReference type="NCBI Taxonomy" id="659425"/>
    <lineage>
        <taxon>Bacteria</taxon>
        <taxon>Bacillati</taxon>
        <taxon>Bacillota</taxon>
        <taxon>Clostridia</taxon>
        <taxon>Eubacteriales</taxon>
        <taxon>Oscillospiraceae</taxon>
        <taxon>Thermoclostridium</taxon>
    </lineage>
</organism>